<evidence type="ECO:0000313" key="2">
    <source>
        <dbReference type="Proteomes" id="UP001166402"/>
    </source>
</evidence>
<organism evidence="1 2">
    <name type="scientific">Thermoanaerobacterium butyriciformans</name>
    <dbReference type="NCBI Taxonomy" id="1702242"/>
    <lineage>
        <taxon>Bacteria</taxon>
        <taxon>Bacillati</taxon>
        <taxon>Bacillota</taxon>
        <taxon>Clostridia</taxon>
        <taxon>Thermoanaerobacterales</taxon>
        <taxon>Thermoanaerobacteraceae</taxon>
        <taxon>Thermoanaerobacterium</taxon>
    </lineage>
</organism>
<comment type="caution">
    <text evidence="1">The sequence shown here is derived from an EMBL/GenBank/DDBJ whole genome shotgun (WGS) entry which is preliminary data.</text>
</comment>
<dbReference type="Proteomes" id="UP001166402">
    <property type="component" value="Unassembled WGS sequence"/>
</dbReference>
<evidence type="ECO:0000313" key="1">
    <source>
        <dbReference type="EMBL" id="MBP2071844.1"/>
    </source>
</evidence>
<reference evidence="1" key="1">
    <citation type="submission" date="2021-03" db="EMBL/GenBank/DDBJ databases">
        <title>Genomic Encyclopedia of Type Strains, Phase IV (KMG-IV): sequencing the most valuable type-strain genomes for metagenomic binning, comparative biology and taxonomic classification.</title>
        <authorList>
            <person name="Goeker M."/>
        </authorList>
    </citation>
    <scope>NUCLEOTIDE SEQUENCE</scope>
    <source>
        <strain evidence="1">DSM 101588</strain>
    </source>
</reference>
<dbReference type="RefSeq" id="WP_209453706.1">
    <property type="nucleotide sequence ID" value="NZ_JAGGLT010000013.1"/>
</dbReference>
<proteinExistence type="predicted"/>
<protein>
    <submittedName>
        <fullName evidence="1">Uncharacterized protein</fullName>
    </submittedName>
</protein>
<sequence length="47" mass="5487">MDMQLTVIASSLVILIFIITFSKSNIDMEFAVKFLQTLIKLRIKKKR</sequence>
<keyword evidence="2" id="KW-1185">Reference proteome</keyword>
<dbReference type="EMBL" id="JAGGLT010000013">
    <property type="protein sequence ID" value="MBP2071844.1"/>
    <property type="molecule type" value="Genomic_DNA"/>
</dbReference>
<gene>
    <name evidence="1" type="ORF">J2Z80_001365</name>
</gene>
<accession>A0ABS4NDU4</accession>
<name>A0ABS4NDU4_9THEO</name>